<sequence length="171" mass="18725">MAFTQDVFDHMVKHMYHGRYGHDIICRLKVVDERENGTPNLISFQTVVDQSMLNPLNTLHGGACAILADVCTSFALAACNPEAFMSTTVDLHLQFLSSAVLGDTIQVQCTTSKVGSRMAYLQFTILNLGNHHNATVEKGAESSPPKVMAVGTHTKYILKSSLYQSFNCLGI</sequence>
<evidence type="ECO:0000256" key="2">
    <source>
        <dbReference type="ARBA" id="ARBA00022801"/>
    </source>
</evidence>
<feature type="domain" description="Thioesterase" evidence="3">
    <location>
        <begin position="57"/>
        <end position="127"/>
    </location>
</feature>
<dbReference type="Gene3D" id="3.10.129.10">
    <property type="entry name" value="Hotdog Thioesterase"/>
    <property type="match status" value="1"/>
</dbReference>
<dbReference type="STRING" id="684364.F4NUB7"/>
<dbReference type="GeneID" id="18237705"/>
<dbReference type="InParanoid" id="F4NUB7"/>
<gene>
    <name evidence="4" type="ORF">BATDEDRAFT_21636</name>
</gene>
<keyword evidence="2" id="KW-0378">Hydrolase</keyword>
<dbReference type="AlphaFoldDB" id="F4NUB7"/>
<evidence type="ECO:0000259" key="3">
    <source>
        <dbReference type="Pfam" id="PF03061"/>
    </source>
</evidence>
<dbReference type="OrthoDB" id="46529at2759"/>
<reference evidence="4 5" key="1">
    <citation type="submission" date="2009-12" db="EMBL/GenBank/DDBJ databases">
        <title>The draft genome of Batrachochytrium dendrobatidis.</title>
        <authorList>
            <consortium name="US DOE Joint Genome Institute (JGI-PGF)"/>
            <person name="Kuo A."/>
            <person name="Salamov A."/>
            <person name="Schmutz J."/>
            <person name="Lucas S."/>
            <person name="Pitluck S."/>
            <person name="Rosenblum E."/>
            <person name="Stajich J."/>
            <person name="Eisen M."/>
            <person name="Grigoriev I.V."/>
        </authorList>
    </citation>
    <scope>NUCLEOTIDE SEQUENCE [LARGE SCALE GENOMIC DNA]</scope>
    <source>
        <strain evidence="5">JAM81 / FGSC 10211</strain>
    </source>
</reference>
<dbReference type="PANTHER" id="PTHR21660">
    <property type="entry name" value="THIOESTERASE SUPERFAMILY MEMBER-RELATED"/>
    <property type="match status" value="1"/>
</dbReference>
<dbReference type="InterPro" id="IPR006683">
    <property type="entry name" value="Thioestr_dom"/>
</dbReference>
<name>F4NUB7_BATDJ</name>
<dbReference type="InterPro" id="IPR029069">
    <property type="entry name" value="HotDog_dom_sf"/>
</dbReference>
<dbReference type="Proteomes" id="UP000007241">
    <property type="component" value="Unassembled WGS sequence"/>
</dbReference>
<dbReference type="InterPro" id="IPR039298">
    <property type="entry name" value="ACOT13"/>
</dbReference>
<dbReference type="InterPro" id="IPR003736">
    <property type="entry name" value="PAAI_dom"/>
</dbReference>
<accession>F4NUB7</accession>
<dbReference type="Pfam" id="PF03061">
    <property type="entry name" value="4HBT"/>
    <property type="match status" value="1"/>
</dbReference>
<dbReference type="OMA" id="WDAQRAN"/>
<dbReference type="PANTHER" id="PTHR21660:SF1">
    <property type="entry name" value="ACYL-COENZYME A THIOESTERASE 13"/>
    <property type="match status" value="1"/>
</dbReference>
<organism evidence="4 5">
    <name type="scientific">Batrachochytrium dendrobatidis (strain JAM81 / FGSC 10211)</name>
    <name type="common">Frog chytrid fungus</name>
    <dbReference type="NCBI Taxonomy" id="684364"/>
    <lineage>
        <taxon>Eukaryota</taxon>
        <taxon>Fungi</taxon>
        <taxon>Fungi incertae sedis</taxon>
        <taxon>Chytridiomycota</taxon>
        <taxon>Chytridiomycota incertae sedis</taxon>
        <taxon>Chytridiomycetes</taxon>
        <taxon>Rhizophydiales</taxon>
        <taxon>Rhizophydiales incertae sedis</taxon>
        <taxon>Batrachochytrium</taxon>
    </lineage>
</organism>
<protein>
    <recommendedName>
        <fullName evidence="3">Thioesterase domain-containing protein</fullName>
    </recommendedName>
</protein>
<keyword evidence="5" id="KW-1185">Reference proteome</keyword>
<evidence type="ECO:0000256" key="1">
    <source>
        <dbReference type="ARBA" id="ARBA00008324"/>
    </source>
</evidence>
<evidence type="ECO:0000313" key="4">
    <source>
        <dbReference type="EMBL" id="EGF83175.1"/>
    </source>
</evidence>
<dbReference type="NCBIfam" id="TIGR00369">
    <property type="entry name" value="unchar_dom_1"/>
    <property type="match status" value="1"/>
</dbReference>
<evidence type="ECO:0000313" key="5">
    <source>
        <dbReference type="Proteomes" id="UP000007241"/>
    </source>
</evidence>
<dbReference type="GO" id="GO:0047617">
    <property type="term" value="F:fatty acyl-CoA hydrolase activity"/>
    <property type="evidence" value="ECO:0000318"/>
    <property type="project" value="GO_Central"/>
</dbReference>
<dbReference type="CDD" id="cd03443">
    <property type="entry name" value="PaaI_thioesterase"/>
    <property type="match status" value="1"/>
</dbReference>
<dbReference type="RefSeq" id="XP_006675337.1">
    <property type="nucleotide sequence ID" value="XM_006675274.1"/>
</dbReference>
<dbReference type="EMBL" id="GL882879">
    <property type="protein sequence ID" value="EGF83175.1"/>
    <property type="molecule type" value="Genomic_DNA"/>
</dbReference>
<proteinExistence type="inferred from homology"/>
<dbReference type="HOGENOM" id="CLU_1562584_0_0_1"/>
<dbReference type="SUPFAM" id="SSF54637">
    <property type="entry name" value="Thioesterase/thiol ester dehydrase-isomerase"/>
    <property type="match status" value="1"/>
</dbReference>
<comment type="similarity">
    <text evidence="1">Belongs to the thioesterase PaaI family.</text>
</comment>